<dbReference type="AlphaFoldDB" id="A0A7G2CB92"/>
<dbReference type="Proteomes" id="UP000515908">
    <property type="component" value="Chromosome 06"/>
</dbReference>
<protein>
    <submittedName>
        <fullName evidence="1">Uncharacterized protein</fullName>
    </submittedName>
</protein>
<name>A0A7G2CB92_9TRYP</name>
<dbReference type="EMBL" id="LR877150">
    <property type="protein sequence ID" value="CAD2216003.1"/>
    <property type="molecule type" value="Genomic_DNA"/>
</dbReference>
<keyword evidence="2" id="KW-1185">Reference proteome</keyword>
<accession>A0A7G2CB92</accession>
<proteinExistence type="predicted"/>
<evidence type="ECO:0000313" key="1">
    <source>
        <dbReference type="EMBL" id="CAD2216003.1"/>
    </source>
</evidence>
<evidence type="ECO:0000313" key="2">
    <source>
        <dbReference type="Proteomes" id="UP000515908"/>
    </source>
</evidence>
<organism evidence="1 2">
    <name type="scientific">Angomonas deanei</name>
    <dbReference type="NCBI Taxonomy" id="59799"/>
    <lineage>
        <taxon>Eukaryota</taxon>
        <taxon>Discoba</taxon>
        <taxon>Euglenozoa</taxon>
        <taxon>Kinetoplastea</taxon>
        <taxon>Metakinetoplastina</taxon>
        <taxon>Trypanosomatida</taxon>
        <taxon>Trypanosomatidae</taxon>
        <taxon>Strigomonadinae</taxon>
        <taxon>Angomonas</taxon>
    </lineage>
</organism>
<reference evidence="1 2" key="1">
    <citation type="submission" date="2020-08" db="EMBL/GenBank/DDBJ databases">
        <authorList>
            <person name="Newling K."/>
            <person name="Davey J."/>
            <person name="Forrester S."/>
        </authorList>
    </citation>
    <scope>NUCLEOTIDE SEQUENCE [LARGE SCALE GENOMIC DNA]</scope>
    <source>
        <strain evidence="2">Crithidia deanei Carvalho (ATCC PRA-265)</strain>
    </source>
</reference>
<dbReference type="VEuPathDB" id="TriTrypDB:ADEAN_000346100"/>
<sequence>MIQFKTTITNGAAFRQYCFPQREHQQPECFLFFSFSYKKLSHRKDSNTRTYLRSAIKRITRCVGPARTSKGRYTQTHTILNNTFYI</sequence>
<gene>
    <name evidence="1" type="ORF">ADEAN_000346100</name>
</gene>